<feature type="domain" description="Secretion system C-terminal sorting" evidence="3">
    <location>
        <begin position="254"/>
        <end position="325"/>
    </location>
</feature>
<organism evidence="4 5">
    <name type="scientific">Paenimyroides baculatum</name>
    <dbReference type="NCBI Taxonomy" id="2608000"/>
    <lineage>
        <taxon>Bacteria</taxon>
        <taxon>Pseudomonadati</taxon>
        <taxon>Bacteroidota</taxon>
        <taxon>Flavobacteriia</taxon>
        <taxon>Flavobacteriales</taxon>
        <taxon>Flavobacteriaceae</taxon>
        <taxon>Paenimyroides</taxon>
    </lineage>
</organism>
<accession>A0A5M6CRR4</accession>
<dbReference type="NCBIfam" id="TIGR04183">
    <property type="entry name" value="Por_Secre_tail"/>
    <property type="match status" value="1"/>
</dbReference>
<reference evidence="4 5" key="1">
    <citation type="submission" date="2019-09" db="EMBL/GenBank/DDBJ databases">
        <title>Genome sequence and assembly of Flavobacterium sp.</title>
        <authorList>
            <person name="Chhetri G."/>
        </authorList>
    </citation>
    <scope>NUCLEOTIDE SEQUENCE [LARGE SCALE GENOMIC DNA]</scope>
    <source>
        <strain evidence="4 5">SNL9</strain>
    </source>
</reference>
<dbReference type="InterPro" id="IPR026444">
    <property type="entry name" value="Secre_tail"/>
</dbReference>
<evidence type="ECO:0000313" key="4">
    <source>
        <dbReference type="EMBL" id="KAA5537877.1"/>
    </source>
</evidence>
<name>A0A5M6CRR4_9FLAO</name>
<evidence type="ECO:0000259" key="3">
    <source>
        <dbReference type="Pfam" id="PF18962"/>
    </source>
</evidence>
<feature type="chain" id="PRO_5024452268" evidence="2">
    <location>
        <begin position="21"/>
        <end position="327"/>
    </location>
</feature>
<dbReference type="AlphaFoldDB" id="A0A5M6CRR4"/>
<feature type="signal peptide" evidence="2">
    <location>
        <begin position="1"/>
        <end position="20"/>
    </location>
</feature>
<protein>
    <submittedName>
        <fullName evidence="4">T9SS type A sorting domain-containing protein</fullName>
    </submittedName>
</protein>
<dbReference type="EMBL" id="VWSG01000002">
    <property type="protein sequence ID" value="KAA5537877.1"/>
    <property type="molecule type" value="Genomic_DNA"/>
</dbReference>
<sequence length="327" mass="36511">MKKTTLFTLILILSVEFISAQVLFTENFDTYPVGDLNTDYTGTTVGQGGWLVSRYSNGSDTALVTTETGKGKALTIKTNTNTSSGINIKQAQGVINNLWNNRSAGHDILKFEYEFHGSGIYHAVGGISSQGSVLANALFFPGQNRISVGYWHTNNISAQNTVKFYNSTNFPHNMWIKVEIFIDYNTKTNHFYIPTLNYYNSFPFTHNRTPDNLEFDTRYSAVHEVKFDNIKLSALPSLPSYLSSSEHLAAKFNLYPNPATDIVTITNSEKLFVKQTEIYDLAGKVISTQSFNSEAEVQLNVADLASGTYMLYLETNQGTAVKKFIKK</sequence>
<keyword evidence="1 2" id="KW-0732">Signal</keyword>
<gene>
    <name evidence="4" type="ORF">F0460_04230</name>
</gene>
<dbReference type="RefSeq" id="WP_150010571.1">
    <property type="nucleotide sequence ID" value="NZ_VWSG01000002.1"/>
</dbReference>
<proteinExistence type="predicted"/>
<comment type="caution">
    <text evidence="4">The sequence shown here is derived from an EMBL/GenBank/DDBJ whole genome shotgun (WGS) entry which is preliminary data.</text>
</comment>
<keyword evidence="5" id="KW-1185">Reference proteome</keyword>
<dbReference type="Pfam" id="PF18962">
    <property type="entry name" value="Por_Secre_tail"/>
    <property type="match status" value="1"/>
</dbReference>
<evidence type="ECO:0000256" key="1">
    <source>
        <dbReference type="ARBA" id="ARBA00022729"/>
    </source>
</evidence>
<dbReference type="Proteomes" id="UP000325141">
    <property type="component" value="Unassembled WGS sequence"/>
</dbReference>
<evidence type="ECO:0000256" key="2">
    <source>
        <dbReference type="SAM" id="SignalP"/>
    </source>
</evidence>
<evidence type="ECO:0000313" key="5">
    <source>
        <dbReference type="Proteomes" id="UP000325141"/>
    </source>
</evidence>